<proteinExistence type="predicted"/>
<accession>A0ACB9FLJ8</accession>
<keyword evidence="2" id="KW-1185">Reference proteome</keyword>
<evidence type="ECO:0000313" key="1">
    <source>
        <dbReference type="EMBL" id="KAI3771846.1"/>
    </source>
</evidence>
<name>A0ACB9FLJ8_ARCLA</name>
<protein>
    <submittedName>
        <fullName evidence="1">Uncharacterized protein</fullName>
    </submittedName>
</protein>
<dbReference type="EMBL" id="CM042047">
    <property type="protein sequence ID" value="KAI3771846.1"/>
    <property type="molecule type" value="Genomic_DNA"/>
</dbReference>
<sequence>MFLPTRQLADFCPNVDDNKPKQNLNQVINPIQKSLGIIHQLYLTVFPLSSPPFNACNSPVAVLFSGVLDSMILAALLDECLDPKFTPDRISARAGVIELKKKASLRRWNLDLNIGIALWLAAGGDGWVCEDIGKYDDSEHRRFRYKSDSKILLVGSGVDEQCAGYDHHKTKYRQSGWAGLNVEMKLDMRRIWKRNLGRNDRCIVDNGREARFPFLDEDVIRVLLDIPLWEIADLRQPSGVGDKKILREVCIANSIRF</sequence>
<dbReference type="Proteomes" id="UP001055879">
    <property type="component" value="Linkage Group LG01"/>
</dbReference>
<evidence type="ECO:0000313" key="2">
    <source>
        <dbReference type="Proteomes" id="UP001055879"/>
    </source>
</evidence>
<comment type="caution">
    <text evidence="1">The sequence shown here is derived from an EMBL/GenBank/DDBJ whole genome shotgun (WGS) entry which is preliminary data.</text>
</comment>
<reference evidence="2" key="1">
    <citation type="journal article" date="2022" name="Mol. Ecol. Resour.">
        <title>The genomes of chicory, endive, great burdock and yacon provide insights into Asteraceae palaeo-polyploidization history and plant inulin production.</title>
        <authorList>
            <person name="Fan W."/>
            <person name="Wang S."/>
            <person name="Wang H."/>
            <person name="Wang A."/>
            <person name="Jiang F."/>
            <person name="Liu H."/>
            <person name="Zhao H."/>
            <person name="Xu D."/>
            <person name="Zhang Y."/>
        </authorList>
    </citation>
    <scope>NUCLEOTIDE SEQUENCE [LARGE SCALE GENOMIC DNA]</scope>
    <source>
        <strain evidence="2">cv. Niubang</strain>
    </source>
</reference>
<reference evidence="1 2" key="2">
    <citation type="journal article" date="2022" name="Mol. Ecol. Resour.">
        <title>The genomes of chicory, endive, great burdock and yacon provide insights into Asteraceae paleo-polyploidization history and plant inulin production.</title>
        <authorList>
            <person name="Fan W."/>
            <person name="Wang S."/>
            <person name="Wang H."/>
            <person name="Wang A."/>
            <person name="Jiang F."/>
            <person name="Liu H."/>
            <person name="Zhao H."/>
            <person name="Xu D."/>
            <person name="Zhang Y."/>
        </authorList>
    </citation>
    <scope>NUCLEOTIDE SEQUENCE [LARGE SCALE GENOMIC DNA]</scope>
    <source>
        <strain evidence="2">cv. Niubang</strain>
    </source>
</reference>
<organism evidence="1 2">
    <name type="scientific">Arctium lappa</name>
    <name type="common">Greater burdock</name>
    <name type="synonym">Lappa major</name>
    <dbReference type="NCBI Taxonomy" id="4217"/>
    <lineage>
        <taxon>Eukaryota</taxon>
        <taxon>Viridiplantae</taxon>
        <taxon>Streptophyta</taxon>
        <taxon>Embryophyta</taxon>
        <taxon>Tracheophyta</taxon>
        <taxon>Spermatophyta</taxon>
        <taxon>Magnoliopsida</taxon>
        <taxon>eudicotyledons</taxon>
        <taxon>Gunneridae</taxon>
        <taxon>Pentapetalae</taxon>
        <taxon>asterids</taxon>
        <taxon>campanulids</taxon>
        <taxon>Asterales</taxon>
        <taxon>Asteraceae</taxon>
        <taxon>Carduoideae</taxon>
        <taxon>Cardueae</taxon>
        <taxon>Arctiinae</taxon>
        <taxon>Arctium</taxon>
    </lineage>
</organism>
<gene>
    <name evidence="1" type="ORF">L6452_03017</name>
</gene>